<accession>F2L6M1</accession>
<organism evidence="2 3">
    <name type="scientific">Pseudonocardia dioxanivorans (strain ATCC 55486 / DSM 44775 / JCM 13855 / CB1190)</name>
    <dbReference type="NCBI Taxonomy" id="675635"/>
    <lineage>
        <taxon>Bacteria</taxon>
        <taxon>Bacillati</taxon>
        <taxon>Actinomycetota</taxon>
        <taxon>Actinomycetes</taxon>
        <taxon>Pseudonocardiales</taxon>
        <taxon>Pseudonocardiaceae</taxon>
        <taxon>Pseudonocardia</taxon>
    </lineage>
</organism>
<feature type="compositionally biased region" description="Acidic residues" evidence="1">
    <location>
        <begin position="40"/>
        <end position="50"/>
    </location>
</feature>
<geneLocation type="plasmid" evidence="2 3">
    <name>pPSED01</name>
</geneLocation>
<reference evidence="2 3" key="1">
    <citation type="journal article" date="2011" name="J. Bacteriol.">
        <title>Genome sequence of the 1,4-dioxane-degrading Pseudonocardia dioxanivorans strain CB1190.</title>
        <authorList>
            <person name="Sales C.M."/>
            <person name="Mahendra S."/>
            <person name="Grostern A."/>
            <person name="Parales R.E."/>
            <person name="Goodwin L.A."/>
            <person name="Woyke T."/>
            <person name="Nolan M."/>
            <person name="Lapidus A."/>
            <person name="Chertkov O."/>
            <person name="Ovchinnikova G."/>
            <person name="Sczyrba A."/>
            <person name="Alvarez-Cohen L."/>
        </authorList>
    </citation>
    <scope>NUCLEOTIDE SEQUENCE [LARGE SCALE GENOMIC DNA]</scope>
    <source>
        <strain evidence="3">ATCC 55486 / DSM 44775 / JCM 13855 / CB1190</strain>
    </source>
</reference>
<evidence type="ECO:0000313" key="2">
    <source>
        <dbReference type="EMBL" id="AEA28915.1"/>
    </source>
</evidence>
<dbReference type="HOGENOM" id="CLU_3121805_0_0_11"/>
<feature type="region of interest" description="Disordered" evidence="1">
    <location>
        <begin position="30"/>
        <end position="50"/>
    </location>
</feature>
<dbReference type="Proteomes" id="UP000007809">
    <property type="component" value="Plasmid pPSED01"/>
</dbReference>
<proteinExistence type="predicted"/>
<name>F2L6M1_PSEUX</name>
<sequence length="50" mass="5564">MPTATLEIADGYTERDAQIVVDLDEDAFWHRGGPYPAPESADDLDEEPPF</sequence>
<dbReference type="KEGG" id="pdx:Psed_6844"/>
<dbReference type="AlphaFoldDB" id="F2L6M1"/>
<protein>
    <submittedName>
        <fullName evidence="2">Uncharacterized protein</fullName>
    </submittedName>
</protein>
<dbReference type="EMBL" id="CP002594">
    <property type="protein sequence ID" value="AEA28915.1"/>
    <property type="molecule type" value="Genomic_DNA"/>
</dbReference>
<dbReference type="RefSeq" id="WP_013678807.1">
    <property type="nucleotide sequence ID" value="NC_015314.1"/>
</dbReference>
<evidence type="ECO:0000256" key="1">
    <source>
        <dbReference type="SAM" id="MobiDB-lite"/>
    </source>
</evidence>
<keyword evidence="3" id="KW-1185">Reference proteome</keyword>
<evidence type="ECO:0000313" key="3">
    <source>
        <dbReference type="Proteomes" id="UP000007809"/>
    </source>
</evidence>
<keyword evidence="2" id="KW-0614">Plasmid</keyword>
<gene>
    <name evidence="2" type="ordered locus">Psed_6844</name>
</gene>